<dbReference type="InterPro" id="IPR036770">
    <property type="entry name" value="Ankyrin_rpt-contain_sf"/>
</dbReference>
<dbReference type="InterPro" id="IPR000210">
    <property type="entry name" value="BTB/POZ_dom"/>
</dbReference>
<keyword evidence="7" id="KW-1185">Reference proteome</keyword>
<feature type="compositionally biased region" description="Basic and acidic residues" evidence="4">
    <location>
        <begin position="388"/>
        <end position="410"/>
    </location>
</feature>
<dbReference type="InterPro" id="IPR002110">
    <property type="entry name" value="Ankyrin_rpt"/>
</dbReference>
<evidence type="ECO:0000259" key="5">
    <source>
        <dbReference type="PROSITE" id="PS50097"/>
    </source>
</evidence>
<dbReference type="Proteomes" id="UP001149090">
    <property type="component" value="Unassembled WGS sequence"/>
</dbReference>
<dbReference type="SUPFAM" id="SSF48403">
    <property type="entry name" value="Ankyrin repeat"/>
    <property type="match status" value="1"/>
</dbReference>
<keyword evidence="1" id="KW-0677">Repeat</keyword>
<keyword evidence="2 3" id="KW-0040">ANK repeat</keyword>
<gene>
    <name evidence="6" type="ORF">M0811_03998</name>
</gene>
<feature type="domain" description="BTB" evidence="5">
    <location>
        <begin position="510"/>
        <end position="577"/>
    </location>
</feature>
<dbReference type="OrthoDB" id="6359943at2759"/>
<dbReference type="SMART" id="SM00225">
    <property type="entry name" value="BTB"/>
    <property type="match status" value="1"/>
</dbReference>
<feature type="repeat" description="ANK" evidence="3">
    <location>
        <begin position="32"/>
        <end position="65"/>
    </location>
</feature>
<dbReference type="PROSITE" id="PS50088">
    <property type="entry name" value="ANK_REPEAT"/>
    <property type="match status" value="8"/>
</dbReference>
<feature type="repeat" description="ANK" evidence="3">
    <location>
        <begin position="64"/>
        <end position="97"/>
    </location>
</feature>
<feature type="region of interest" description="Disordered" evidence="4">
    <location>
        <begin position="388"/>
        <end position="428"/>
    </location>
</feature>
<accession>A0A9Q0LYD3</accession>
<dbReference type="Gene3D" id="1.25.40.20">
    <property type="entry name" value="Ankyrin repeat-containing domain"/>
    <property type="match status" value="3"/>
</dbReference>
<dbReference type="CDD" id="cd18186">
    <property type="entry name" value="BTB_POZ_ZBTB_KLHL-like"/>
    <property type="match status" value="1"/>
</dbReference>
<feature type="compositionally biased region" description="Polar residues" evidence="4">
    <location>
        <begin position="416"/>
        <end position="428"/>
    </location>
</feature>
<dbReference type="PANTHER" id="PTHR24126">
    <property type="entry name" value="ANKYRIN REPEAT, PH AND SEC7 DOMAIN CONTAINING PROTEIN SECG-RELATED"/>
    <property type="match status" value="1"/>
</dbReference>
<evidence type="ECO:0000256" key="2">
    <source>
        <dbReference type="ARBA" id="ARBA00023043"/>
    </source>
</evidence>
<dbReference type="SMART" id="SM00248">
    <property type="entry name" value="ANK"/>
    <property type="match status" value="9"/>
</dbReference>
<comment type="caution">
    <text evidence="6">The sequence shown here is derived from an EMBL/GenBank/DDBJ whole genome shotgun (WGS) entry which is preliminary data.</text>
</comment>
<name>A0A9Q0LYD3_ANAIG</name>
<feature type="repeat" description="ANK" evidence="3">
    <location>
        <begin position="224"/>
        <end position="257"/>
    </location>
</feature>
<dbReference type="Pfam" id="PF00651">
    <property type="entry name" value="BTB"/>
    <property type="match status" value="1"/>
</dbReference>
<evidence type="ECO:0000256" key="4">
    <source>
        <dbReference type="SAM" id="MobiDB-lite"/>
    </source>
</evidence>
<dbReference type="Pfam" id="PF12796">
    <property type="entry name" value="Ank_2"/>
    <property type="match status" value="3"/>
</dbReference>
<protein>
    <submittedName>
        <fullName evidence="6">Ankyrin repeat ph and sec7 domain containing protein secg-related</fullName>
    </submittedName>
</protein>
<feature type="repeat" description="ANK" evidence="3">
    <location>
        <begin position="192"/>
        <end position="225"/>
    </location>
</feature>
<evidence type="ECO:0000256" key="3">
    <source>
        <dbReference type="PROSITE-ProRule" id="PRU00023"/>
    </source>
</evidence>
<reference evidence="6" key="1">
    <citation type="submission" date="2022-10" db="EMBL/GenBank/DDBJ databases">
        <title>Novel sulphate-reducing endosymbionts in the free-living metamonad Anaeramoeba.</title>
        <authorList>
            <person name="Jerlstrom-Hultqvist J."/>
            <person name="Cepicka I."/>
            <person name="Gallot-Lavallee L."/>
            <person name="Salas-Leiva D."/>
            <person name="Curtis B.A."/>
            <person name="Zahonova K."/>
            <person name="Pipaliya S."/>
            <person name="Dacks J."/>
            <person name="Roger A.J."/>
        </authorList>
    </citation>
    <scope>NUCLEOTIDE SEQUENCE</scope>
    <source>
        <strain evidence="6">BMAN</strain>
    </source>
</reference>
<evidence type="ECO:0000256" key="1">
    <source>
        <dbReference type="ARBA" id="ARBA00022737"/>
    </source>
</evidence>
<dbReference type="Gene3D" id="3.30.710.10">
    <property type="entry name" value="Potassium Channel Kv1.1, Chain A"/>
    <property type="match status" value="1"/>
</dbReference>
<sequence length="629" mass="71819">MGNKSFIEAVQKENEEKIKQIFHKGKNLDKRDNNSPLHVALRHRASFKIVSLLISLGADVKAVNNATILHTALKMGSSYEIIKLLIDSGCNLKAVNLNSLIHYAVIYQATFETIKLLIESGADFDSPNQNTPLLSACINSSPCEVISLLISSGASVSTSNKENCLHHICKHPNNESIVKLLISHGIDVNEKDKNTALHYSVWHKSGLEVAKILINSNAKVNLRNGNTPLHTALRYNPDLELIKLLVYSGADVNIADNNTPMHFVCSKHDPNEEIVEIVKFLLSTGANITKKNGESPIDLAKTKEIKDLFKCHLSVVEDFKTFLQRQEETNISFQVEDGELHLNKTILKMRIGEDGINQLKLLTKHQKMQNIMGLIKWIYYGKPPHKLKNDEKDKIHDNQDQSLERQDSRNFDTPFKENTMQSGKLDSRINSLSENTSITNTGNSPQHIRVVKGLVDDSFDMEKEEILEMEKNKFLNYLKFLNLGDEFSKKSYRPGLVLDLKKLWEDEESKDFKIIAENSVIKVHRAILYVRSELFRGMFLLNKDDKSDQVSDYSERSAKAISALMKFLYTDELDVDLDEKILFELEGAEDYYQLNENSSLPLQLTEVRKYQYKKQIEERIQEQKKKDQK</sequence>
<feature type="repeat" description="ANK" evidence="3">
    <location>
        <begin position="96"/>
        <end position="129"/>
    </location>
</feature>
<proteinExistence type="predicted"/>
<dbReference type="InterPro" id="IPR011333">
    <property type="entry name" value="SKP1/BTB/POZ_sf"/>
</dbReference>
<dbReference type="PROSITE" id="PS50097">
    <property type="entry name" value="BTB"/>
    <property type="match status" value="1"/>
</dbReference>
<dbReference type="PANTHER" id="PTHR24126:SF14">
    <property type="entry name" value="ANK_REP_REGION DOMAIN-CONTAINING PROTEIN"/>
    <property type="match status" value="1"/>
</dbReference>
<feature type="repeat" description="ANK" evidence="3">
    <location>
        <begin position="128"/>
        <end position="161"/>
    </location>
</feature>
<dbReference type="SUPFAM" id="SSF54695">
    <property type="entry name" value="POZ domain"/>
    <property type="match status" value="1"/>
</dbReference>
<dbReference type="AlphaFoldDB" id="A0A9Q0LYD3"/>
<dbReference type="EMBL" id="JAPDFW010000022">
    <property type="protein sequence ID" value="KAJ5079688.1"/>
    <property type="molecule type" value="Genomic_DNA"/>
</dbReference>
<evidence type="ECO:0000313" key="6">
    <source>
        <dbReference type="EMBL" id="KAJ5079688.1"/>
    </source>
</evidence>
<feature type="repeat" description="ANK" evidence="3">
    <location>
        <begin position="256"/>
        <end position="293"/>
    </location>
</feature>
<dbReference type="PROSITE" id="PS50297">
    <property type="entry name" value="ANK_REP_REGION"/>
    <property type="match status" value="4"/>
</dbReference>
<organism evidence="6 7">
    <name type="scientific">Anaeramoeba ignava</name>
    <name type="common">Anaerobic marine amoeba</name>
    <dbReference type="NCBI Taxonomy" id="1746090"/>
    <lineage>
        <taxon>Eukaryota</taxon>
        <taxon>Metamonada</taxon>
        <taxon>Anaeramoebidae</taxon>
        <taxon>Anaeramoeba</taxon>
    </lineage>
</organism>
<feature type="repeat" description="ANK" evidence="3">
    <location>
        <begin position="160"/>
        <end position="193"/>
    </location>
</feature>
<evidence type="ECO:0000313" key="7">
    <source>
        <dbReference type="Proteomes" id="UP001149090"/>
    </source>
</evidence>